<keyword evidence="7" id="KW-0808">Transferase</keyword>
<dbReference type="GO" id="GO:0090729">
    <property type="term" value="F:toxin activity"/>
    <property type="evidence" value="ECO:0007669"/>
    <property type="project" value="UniProtKB-KW"/>
</dbReference>
<evidence type="ECO:0000256" key="3">
    <source>
        <dbReference type="ARBA" id="ARBA00012031"/>
    </source>
</evidence>
<name>A0A1X9IAR5_9CAUD</name>
<evidence type="ECO:0000256" key="1">
    <source>
        <dbReference type="ARBA" id="ARBA00004613"/>
    </source>
</evidence>
<protein>
    <recommendedName>
        <fullName evidence="3">NAD(+)--protein-arginine ADP-ribosyltransferase</fullName>
        <ecNumber evidence="3">2.4.2.31</ecNumber>
    </recommendedName>
</protein>
<dbReference type="InterPro" id="IPR000768">
    <property type="entry name" value="ART"/>
</dbReference>
<dbReference type="Proteomes" id="UP000223047">
    <property type="component" value="Segment"/>
</dbReference>
<accession>A0A1X9IAR5</accession>
<evidence type="ECO:0000256" key="4">
    <source>
        <dbReference type="ARBA" id="ARBA00022525"/>
    </source>
</evidence>
<feature type="domain" description="Phage head morphogenesis" evidence="12">
    <location>
        <begin position="144"/>
        <end position="256"/>
    </location>
</feature>
<dbReference type="Gene3D" id="3.90.176.10">
    <property type="entry name" value="Toxin ADP-ribosyltransferase, Chain A, domain 1"/>
    <property type="match status" value="1"/>
</dbReference>
<dbReference type="NCBIfam" id="TIGR01641">
    <property type="entry name" value="phageSPP1_gp7"/>
    <property type="match status" value="1"/>
</dbReference>
<dbReference type="EMBL" id="KX241618">
    <property type="protein sequence ID" value="ANT45245.1"/>
    <property type="molecule type" value="Genomic_DNA"/>
</dbReference>
<sequence>MAKTANEEILDATVRHQIKLLRFSQGEAQTAASLLAESDAELVKLLQSGLTETSEARIRALLAEVRRMRVAVAEQIQSELQEDMDGLAKTEADWEVSMLQGATPVAVAFSSVPPVVLKAVSGSPINGIPLEGWLGKMAANDVSRIEQQIRLGVLQGETIDQMVARIRGTKANGYKDGVLETTRREAEMIARTATNHVSTAARQATWDANADVISGVRWVATLDGRTSPVCQSRDGEVYPIDKGPRPPAHPNCRSTVAPVLYGEEIVGDRPTVTDTRTRRQREIDFRQEAKDEAGDKWKGMSAAERNAAIKARRDKWADENIGQAPTSTNYQTWLKGQSKEFQDEVLGKGKAQLFRDGMPLEKFVDEKGKPYSLAELKAELEGDKLNVVQPGVGLKAKSLLQQGMSPAQVLDQIKQEYPDASTSMASIASYKSELNKAGALNLGPAAQVPAGALKQAKAVADVVSDLDNSLAPNLKHAIGGQWSTVVDDLDGAPGAYGYYQAGKGVVLSGKKLAAVPAAQAKQIAAHELGHLLHKQHDLLLPDEVLAALKASAKGLSPDARKLYSYYLSSADELVAEVYAQAVSPSTLTSQGLSAVEFNKAFGPAVQAAKDAMAKKFPLPAAAAKAPLPGGPVLPFEVAGKHTSVGSLAKALLQQGMPDDQVLKSVLAEFPDAKTKLASISSYKSELKKQGLLPNKAAAPVVNAKVLPDVVPVPASGQAAIAAPDVVAAQPSVLTLTSSQLKDEAIKLMQKGVLDNKSVAETLAKQFPANAGDIKVTNIATWKSNWKKASPVSYNHAVSLAEQSTVKAAVSGPVKPPKLLGQTLGPTASKALEKVKSVVAAGGTPSQAFDAMKSVFGTIQQPGASDLLELAMYQVGTAKAAGKAYLNAAFQAPKGFVANQKIEAFMSGLPANGKAALEAYKKAKQQGLGPINTNKLVKKMSGYEPSATMKVKLKEAADYELKKGAVPQMSFAEAQAAAKQAKPSVASTASVDMTPVRPASTPRDGLPPPPRYTAEQRAAGVRKYAGSLPTGQVQAINAKQRSMGLPELTAEEVAAVRAYTGSTYRTLNSALRGGRYSSDPHLQAYVDAAQHGLAKMPKYKGLSTRGMTLDDGKLKAMLSTYRKGAVVEDSAFVSSSYGERAAFSGNVYMRINGKTGVNISQYSQYQGEREVLFMPGTRFQVDEVKQEGGKYIITVTEI</sequence>
<feature type="region of interest" description="Disordered" evidence="11">
    <location>
        <begin position="982"/>
        <end position="1009"/>
    </location>
</feature>
<dbReference type="Pfam" id="PF04233">
    <property type="entry name" value="Phage_Mu_F"/>
    <property type="match status" value="1"/>
</dbReference>
<evidence type="ECO:0000256" key="9">
    <source>
        <dbReference type="ARBA" id="ARBA00023026"/>
    </source>
</evidence>
<keyword evidence="8" id="KW-0548">Nucleotidyltransferase</keyword>
<comment type="catalytic activity">
    <reaction evidence="10">
        <text>L-arginyl-[protein] + NAD(+) = N(omega)-(ADP-D-ribosyl)-L-arginyl-[protein] + nicotinamide + H(+)</text>
        <dbReference type="Rhea" id="RHEA:19149"/>
        <dbReference type="Rhea" id="RHEA-COMP:10532"/>
        <dbReference type="Rhea" id="RHEA-COMP:15087"/>
        <dbReference type="ChEBI" id="CHEBI:15378"/>
        <dbReference type="ChEBI" id="CHEBI:17154"/>
        <dbReference type="ChEBI" id="CHEBI:29965"/>
        <dbReference type="ChEBI" id="CHEBI:57540"/>
        <dbReference type="ChEBI" id="CHEBI:142554"/>
        <dbReference type="EC" id="2.4.2.31"/>
    </reaction>
</comment>
<dbReference type="PANTHER" id="PTHR10339">
    <property type="entry name" value="ADP-RIBOSYLTRANSFERASE"/>
    <property type="match status" value="1"/>
</dbReference>
<dbReference type="Pfam" id="PF01129">
    <property type="entry name" value="ART"/>
    <property type="match status" value="1"/>
</dbReference>
<dbReference type="PANTHER" id="PTHR10339:SF25">
    <property type="entry name" value="SECRETED EXOENZYME S"/>
    <property type="match status" value="1"/>
</dbReference>
<dbReference type="PROSITE" id="PS51996">
    <property type="entry name" value="TR_MART"/>
    <property type="match status" value="1"/>
</dbReference>
<evidence type="ECO:0000256" key="2">
    <source>
        <dbReference type="ARBA" id="ARBA00009558"/>
    </source>
</evidence>
<organism evidence="13 14">
    <name type="scientific">Xanthomonas phage Xoo-sp2</name>
    <dbReference type="NCBI Taxonomy" id="1852622"/>
    <lineage>
        <taxon>Viruses</taxon>
        <taxon>Duplodnaviria</taxon>
        <taxon>Heunggongvirae</taxon>
        <taxon>Uroviricota</taxon>
        <taxon>Caudoviricetes</taxon>
        <taxon>Mesyanzhinovviridae</taxon>
        <taxon>Bradleyvirinae</taxon>
        <taxon>Xooduovirus</taxon>
        <taxon>Xooduovirus Xoosp2</taxon>
    </lineage>
</organism>
<reference evidence="13 14" key="1">
    <citation type="submission" date="2016-05" db="EMBL/GenBank/DDBJ databases">
        <title>A Novel Xanthomonas Oryzae pv. Oryzae Phage Xoo-sp2 as Possible Biocontrol Agent in Plant.</title>
        <authorList>
            <person name="Dong Z."/>
            <person name="Liu J."/>
            <person name="Peng D."/>
        </authorList>
    </citation>
    <scope>NUCLEOTIDE SEQUENCE [LARGE SCALE GENOMIC DNA]</scope>
</reference>
<keyword evidence="9" id="KW-0843">Virulence</keyword>
<keyword evidence="14" id="KW-1185">Reference proteome</keyword>
<dbReference type="GO" id="GO:0106274">
    <property type="term" value="F:NAD+-protein-arginine ADP-ribosyltransferase activity"/>
    <property type="evidence" value="ECO:0007669"/>
    <property type="project" value="UniProtKB-EC"/>
</dbReference>
<dbReference type="GO" id="GO:0005576">
    <property type="term" value="C:extracellular region"/>
    <property type="evidence" value="ECO:0007669"/>
    <property type="project" value="UniProtKB-SubCell"/>
</dbReference>
<dbReference type="InterPro" id="IPR050999">
    <property type="entry name" value="ADP-ribosyltransferase_ARG"/>
</dbReference>
<dbReference type="EC" id="2.4.2.31" evidence="3"/>
<dbReference type="GO" id="GO:0016779">
    <property type="term" value="F:nucleotidyltransferase activity"/>
    <property type="evidence" value="ECO:0007669"/>
    <property type="project" value="UniProtKB-KW"/>
</dbReference>
<evidence type="ECO:0000256" key="7">
    <source>
        <dbReference type="ARBA" id="ARBA00022679"/>
    </source>
</evidence>
<evidence type="ECO:0000313" key="14">
    <source>
        <dbReference type="Proteomes" id="UP000223047"/>
    </source>
</evidence>
<evidence type="ECO:0000256" key="5">
    <source>
        <dbReference type="ARBA" id="ARBA00022656"/>
    </source>
</evidence>
<evidence type="ECO:0000256" key="6">
    <source>
        <dbReference type="ARBA" id="ARBA00022676"/>
    </source>
</evidence>
<comment type="subcellular location">
    <subcellularLocation>
        <location evidence="1">Secreted</location>
    </subcellularLocation>
</comment>
<proteinExistence type="inferred from homology"/>
<gene>
    <name evidence="13" type="ORF">Xoosp2_23</name>
</gene>
<dbReference type="InterPro" id="IPR006528">
    <property type="entry name" value="Phage_head_morphogenesis_dom"/>
</dbReference>
<evidence type="ECO:0000256" key="11">
    <source>
        <dbReference type="SAM" id="MobiDB-lite"/>
    </source>
</evidence>
<dbReference type="SUPFAM" id="SSF56399">
    <property type="entry name" value="ADP-ribosylation"/>
    <property type="match status" value="1"/>
</dbReference>
<keyword evidence="4" id="KW-0964">Secreted</keyword>
<comment type="similarity">
    <text evidence="2">Belongs to the Arg-specific ADP-ribosyltransferase family.</text>
</comment>
<evidence type="ECO:0000313" key="13">
    <source>
        <dbReference type="EMBL" id="ANT45245.1"/>
    </source>
</evidence>
<evidence type="ECO:0000256" key="8">
    <source>
        <dbReference type="ARBA" id="ARBA00022695"/>
    </source>
</evidence>
<evidence type="ECO:0000259" key="12">
    <source>
        <dbReference type="Pfam" id="PF04233"/>
    </source>
</evidence>
<evidence type="ECO:0000256" key="10">
    <source>
        <dbReference type="ARBA" id="ARBA00047597"/>
    </source>
</evidence>
<dbReference type="GO" id="GO:0003950">
    <property type="term" value="F:NAD+ poly-ADP-ribosyltransferase activity"/>
    <property type="evidence" value="ECO:0007669"/>
    <property type="project" value="TreeGrafter"/>
</dbReference>
<keyword evidence="6" id="KW-0328">Glycosyltransferase</keyword>
<keyword evidence="5" id="KW-0800">Toxin</keyword>